<dbReference type="SUPFAM" id="SSF54913">
    <property type="entry name" value="GlnB-like"/>
    <property type="match status" value="1"/>
</dbReference>
<dbReference type="PRINTS" id="PR00340">
    <property type="entry name" value="PIIGLNB"/>
</dbReference>
<dbReference type="SMART" id="SM00938">
    <property type="entry name" value="P-II"/>
    <property type="match status" value="1"/>
</dbReference>
<dbReference type="AlphaFoldDB" id="A0A3B1CCV2"/>
<protein>
    <recommendedName>
        <fullName evidence="2">Nitrogen regulatory protein P-II</fullName>
    </recommendedName>
</protein>
<proteinExistence type="predicted"/>
<dbReference type="Gene3D" id="3.30.70.120">
    <property type="match status" value="1"/>
</dbReference>
<dbReference type="EMBL" id="UOGC01000138">
    <property type="protein sequence ID" value="VAX22503.1"/>
    <property type="molecule type" value="Genomic_DNA"/>
</dbReference>
<dbReference type="PROSITE" id="PS51343">
    <property type="entry name" value="PII_GLNB_DOM"/>
    <property type="match status" value="1"/>
</dbReference>
<dbReference type="PANTHER" id="PTHR30115:SF11">
    <property type="entry name" value="NITROGEN REGULATORY PROTEIN P-II HOMOLOG"/>
    <property type="match status" value="1"/>
</dbReference>
<dbReference type="GO" id="GO:0005524">
    <property type="term" value="F:ATP binding"/>
    <property type="evidence" value="ECO:0007669"/>
    <property type="project" value="TreeGrafter"/>
</dbReference>
<evidence type="ECO:0008006" key="2">
    <source>
        <dbReference type="Google" id="ProtNLM"/>
    </source>
</evidence>
<dbReference type="InterPro" id="IPR002187">
    <property type="entry name" value="N-reg_PII"/>
</dbReference>
<dbReference type="GO" id="GO:0005829">
    <property type="term" value="C:cytosol"/>
    <property type="evidence" value="ECO:0007669"/>
    <property type="project" value="TreeGrafter"/>
</dbReference>
<organism evidence="1">
    <name type="scientific">hydrothermal vent metagenome</name>
    <dbReference type="NCBI Taxonomy" id="652676"/>
    <lineage>
        <taxon>unclassified sequences</taxon>
        <taxon>metagenomes</taxon>
        <taxon>ecological metagenomes</taxon>
    </lineage>
</organism>
<dbReference type="Pfam" id="PF00543">
    <property type="entry name" value="P-II"/>
    <property type="match status" value="1"/>
</dbReference>
<sequence length="113" mass="12311">MKEIKAYIKPHKLSVVTAALHKVEGLTGMSAVDVRGFGRCDDASEGHRTVDDLVDYVPHVKIEIACLDEMVEEIITVIAKAAHTGLRGDGRIYVTHLETAVRIESGERGETAV</sequence>
<dbReference type="InterPro" id="IPR015867">
    <property type="entry name" value="N-reg_PII/ATP_PRibTrfase_C"/>
</dbReference>
<reference evidence="1" key="1">
    <citation type="submission" date="2018-06" db="EMBL/GenBank/DDBJ databases">
        <authorList>
            <person name="Zhirakovskaya E."/>
        </authorList>
    </citation>
    <scope>NUCLEOTIDE SEQUENCE</scope>
</reference>
<evidence type="ECO:0000313" key="1">
    <source>
        <dbReference type="EMBL" id="VAX22503.1"/>
    </source>
</evidence>
<dbReference type="PANTHER" id="PTHR30115">
    <property type="entry name" value="NITROGEN REGULATORY PROTEIN P-II"/>
    <property type="match status" value="1"/>
</dbReference>
<dbReference type="GO" id="GO:0030234">
    <property type="term" value="F:enzyme regulator activity"/>
    <property type="evidence" value="ECO:0007669"/>
    <property type="project" value="InterPro"/>
</dbReference>
<dbReference type="InterPro" id="IPR011322">
    <property type="entry name" value="N-reg_PII-like_a/b"/>
</dbReference>
<accession>A0A3B1CCV2</accession>
<dbReference type="GO" id="GO:0006808">
    <property type="term" value="P:regulation of nitrogen utilization"/>
    <property type="evidence" value="ECO:0007669"/>
    <property type="project" value="InterPro"/>
</dbReference>
<gene>
    <name evidence="1" type="ORF">MNBD_NITROSPINAE01-1536</name>
</gene>
<name>A0A3B1CCV2_9ZZZZ</name>